<evidence type="ECO:0000259" key="3">
    <source>
        <dbReference type="Pfam" id="PF13421"/>
    </source>
</evidence>
<proteinExistence type="predicted"/>
<dbReference type="Pfam" id="PF13421">
    <property type="entry name" value="Band_7_1"/>
    <property type="match status" value="1"/>
</dbReference>
<feature type="domain" description="SPFH" evidence="3">
    <location>
        <begin position="20"/>
        <end position="203"/>
    </location>
</feature>
<dbReference type="HOGENOM" id="CLU_037108_1_0_2"/>
<organism evidence="4 5">
    <name type="scientific">Infirmifilum uzonense</name>
    <dbReference type="NCBI Taxonomy" id="1550241"/>
    <lineage>
        <taxon>Archaea</taxon>
        <taxon>Thermoproteota</taxon>
        <taxon>Thermoprotei</taxon>
        <taxon>Thermofilales</taxon>
        <taxon>Thermofilaceae</taxon>
        <taxon>Infirmifilum</taxon>
    </lineage>
</organism>
<dbReference type="Gene3D" id="4.10.1060.50">
    <property type="match status" value="1"/>
</dbReference>
<dbReference type="InterPro" id="IPR025874">
    <property type="entry name" value="DZR"/>
</dbReference>
<sequence length="330" mass="36727">MSKGSLPVIRWVNPSPDDIVWRYPNEDLKLGSVVIVEEYQAAVFFRDGKAYDVLGPGRHVLSTLNIPLLAEAYKIVYSETPFKATIIFVNLKQFQGKFGGQTQTQDLAPLKFYGSFWFRVADPKLFVVEVVGAQRAYDTESVNRFLRGYFLENAMASLSKYKLAEVFSNIDKVTAELKFDLLEPFRRIGLELIDIKMEGLDTTPEYRDRIFWITQTGTATEVMRMDTIKSVAQELGKSPGASIGTGMVVIPPLLYPQPAPQQPPAPAVAQQQPQQPQQTGIQCPKCGTINPPGARFCYNCGTPLTKKCPKCGNDVPLNAKFCPYCGNPLT</sequence>
<dbReference type="PANTHER" id="PTHR37826">
    <property type="entry name" value="FLOTILLIN BAND_7_5 DOMAIN PROTEIN"/>
    <property type="match status" value="1"/>
</dbReference>
<accession>A0A0F7FG90</accession>
<dbReference type="PANTHER" id="PTHR37826:SF2">
    <property type="entry name" value="ZINC-RIBBON DOMAIN-CONTAINING PROTEIN"/>
    <property type="match status" value="1"/>
</dbReference>
<dbReference type="RefSeq" id="WP_052883492.1">
    <property type="nucleotide sequence ID" value="NZ_CP009961.1"/>
</dbReference>
<feature type="domain" description="DZANK-type" evidence="2">
    <location>
        <begin position="283"/>
        <end position="326"/>
    </location>
</feature>
<dbReference type="InterPro" id="IPR038587">
    <property type="entry name" value="Ribosomal_eL40_sf"/>
</dbReference>
<feature type="compositionally biased region" description="Low complexity" evidence="1">
    <location>
        <begin position="267"/>
        <end position="278"/>
    </location>
</feature>
<dbReference type="InterPro" id="IPR033880">
    <property type="entry name" value="SPFH_YdjI"/>
</dbReference>
<evidence type="ECO:0000256" key="1">
    <source>
        <dbReference type="SAM" id="MobiDB-lite"/>
    </source>
</evidence>
<dbReference type="AlphaFoldDB" id="A0A0F7FG90"/>
<dbReference type="KEGG" id="thf:MA03_01030"/>
<evidence type="ECO:0000313" key="5">
    <source>
        <dbReference type="Proteomes" id="UP000067434"/>
    </source>
</evidence>
<dbReference type="InterPro" id="IPR036013">
    <property type="entry name" value="Band_7/SPFH_dom_sf"/>
</dbReference>
<name>A0A0F7FG90_9CREN</name>
<evidence type="ECO:0000313" key="4">
    <source>
        <dbReference type="EMBL" id="AKG38152.1"/>
    </source>
</evidence>
<dbReference type="SUPFAM" id="SSF117892">
    <property type="entry name" value="Band 7/SPFH domain"/>
    <property type="match status" value="1"/>
</dbReference>
<dbReference type="Pfam" id="PF12773">
    <property type="entry name" value="DZR"/>
    <property type="match status" value="1"/>
</dbReference>
<gene>
    <name evidence="4" type="ORF">MA03_01030</name>
</gene>
<evidence type="ECO:0000259" key="2">
    <source>
        <dbReference type="Pfam" id="PF12773"/>
    </source>
</evidence>
<dbReference type="PATRIC" id="fig|1550241.5.peg.209"/>
<dbReference type="STRING" id="1550241.MA03_01030"/>
<dbReference type="GeneID" id="25400771"/>
<protein>
    <submittedName>
        <fullName evidence="4">Zinc finger protein</fullName>
    </submittedName>
</protein>
<keyword evidence="5" id="KW-1185">Reference proteome</keyword>
<dbReference type="Gene3D" id="3.30.479.30">
    <property type="entry name" value="Band 7 domain"/>
    <property type="match status" value="1"/>
</dbReference>
<dbReference type="EMBL" id="CP009961">
    <property type="protein sequence ID" value="AKG38152.1"/>
    <property type="molecule type" value="Genomic_DNA"/>
</dbReference>
<feature type="region of interest" description="Disordered" evidence="1">
    <location>
        <begin position="259"/>
        <end position="281"/>
    </location>
</feature>
<reference evidence="4 5" key="1">
    <citation type="journal article" date="2015" name="Stand. Genomic Sci.">
        <title>Complete genome sequence of and proposal of Thermofilum uzonense sp. nov. a novel hyperthermophilic crenarchaeon and emended description of the genus Thermofilum.</title>
        <authorList>
            <person name="Toshchakov S.V."/>
            <person name="Korzhenkov A.A."/>
            <person name="Samarov N.I."/>
            <person name="Mazunin I.O."/>
            <person name="Mozhey O.I."/>
            <person name="Shmyr I.S."/>
            <person name="Derbikova K.S."/>
            <person name="Taranov E.A."/>
            <person name="Dominova I.N."/>
            <person name="Bonch-Osmolovskaya E.A."/>
            <person name="Patrushev M.V."/>
            <person name="Podosokorskaya O.A."/>
            <person name="Kublanov I.V."/>
        </authorList>
    </citation>
    <scope>NUCLEOTIDE SEQUENCE [LARGE SCALE GENOMIC DNA]</scope>
    <source>
        <strain evidence="4 5">1807-2</strain>
    </source>
</reference>
<dbReference type="OrthoDB" id="53394at2157"/>
<dbReference type="CDD" id="cd03408">
    <property type="entry name" value="SPFH_like_u1"/>
    <property type="match status" value="1"/>
</dbReference>
<dbReference type="Proteomes" id="UP000067434">
    <property type="component" value="Chromosome"/>
</dbReference>